<evidence type="ECO:0000259" key="2">
    <source>
        <dbReference type="PROSITE" id="PS50234"/>
    </source>
</evidence>
<dbReference type="AlphaFoldDB" id="A0A4V1M329"/>
<keyword evidence="4" id="KW-1185">Reference proteome</keyword>
<dbReference type="EMBL" id="SDIL01000136">
    <property type="protein sequence ID" value="RXK35430.1"/>
    <property type="molecule type" value="Genomic_DNA"/>
</dbReference>
<feature type="compositionally biased region" description="Polar residues" evidence="1">
    <location>
        <begin position="404"/>
        <end position="424"/>
    </location>
</feature>
<feature type="compositionally biased region" description="Pro residues" evidence="1">
    <location>
        <begin position="466"/>
        <end position="479"/>
    </location>
</feature>
<dbReference type="OrthoDB" id="2142040at2759"/>
<feature type="compositionally biased region" description="Polar residues" evidence="1">
    <location>
        <begin position="346"/>
        <end position="361"/>
    </location>
</feature>
<name>A0A4V1M329_TREME</name>
<reference evidence="3 4" key="1">
    <citation type="submission" date="2016-06" db="EMBL/GenBank/DDBJ databases">
        <title>Evolution of pathogenesis and genome organization in the Tremellales.</title>
        <authorList>
            <person name="Cuomo C."/>
            <person name="Litvintseva A."/>
            <person name="Heitman J."/>
            <person name="Chen Y."/>
            <person name="Sun S."/>
            <person name="Springer D."/>
            <person name="Dromer F."/>
            <person name="Young S."/>
            <person name="Zeng Q."/>
            <person name="Chapman S."/>
            <person name="Gujja S."/>
            <person name="Saif S."/>
            <person name="Birren B."/>
        </authorList>
    </citation>
    <scope>NUCLEOTIDE SEQUENCE [LARGE SCALE GENOMIC DNA]</scope>
    <source>
        <strain evidence="3 4">ATCC 28783</strain>
    </source>
</reference>
<evidence type="ECO:0000313" key="3">
    <source>
        <dbReference type="EMBL" id="RXK35430.1"/>
    </source>
</evidence>
<dbReference type="InParanoid" id="A0A4V1M329"/>
<feature type="compositionally biased region" description="Low complexity" evidence="1">
    <location>
        <begin position="145"/>
        <end position="156"/>
    </location>
</feature>
<dbReference type="Gene3D" id="3.40.50.410">
    <property type="entry name" value="von Willebrand factor, type A domain"/>
    <property type="match status" value="1"/>
</dbReference>
<dbReference type="Proteomes" id="UP000289152">
    <property type="component" value="Unassembled WGS sequence"/>
</dbReference>
<proteinExistence type="predicted"/>
<dbReference type="VEuPathDB" id="FungiDB:TREMEDRAFT_27266"/>
<dbReference type="PROSITE" id="PS50234">
    <property type="entry name" value="VWFA"/>
    <property type="match status" value="1"/>
</dbReference>
<feature type="compositionally biased region" description="Polar residues" evidence="1">
    <location>
        <begin position="90"/>
        <end position="131"/>
    </location>
</feature>
<dbReference type="InterPro" id="IPR002035">
    <property type="entry name" value="VWF_A"/>
</dbReference>
<accession>A0A4V1M329</accession>
<dbReference type="InterPro" id="IPR036465">
    <property type="entry name" value="vWFA_dom_sf"/>
</dbReference>
<comment type="caution">
    <text evidence="3">The sequence shown here is derived from an EMBL/GenBank/DDBJ whole genome shotgun (WGS) entry which is preliminary data.</text>
</comment>
<dbReference type="PANTHER" id="PTHR34706:SF1">
    <property type="entry name" value="VWFA DOMAIN-CONTAINING PROTEIN"/>
    <property type="match status" value="1"/>
</dbReference>
<dbReference type="STRING" id="5217.A0A4V1M329"/>
<organism evidence="3 4">
    <name type="scientific">Tremella mesenterica</name>
    <name type="common">Jelly fungus</name>
    <dbReference type="NCBI Taxonomy" id="5217"/>
    <lineage>
        <taxon>Eukaryota</taxon>
        <taxon>Fungi</taxon>
        <taxon>Dikarya</taxon>
        <taxon>Basidiomycota</taxon>
        <taxon>Agaricomycotina</taxon>
        <taxon>Tremellomycetes</taxon>
        <taxon>Tremellales</taxon>
        <taxon>Tremellaceae</taxon>
        <taxon>Tremella</taxon>
    </lineage>
</organism>
<feature type="region of interest" description="Disordered" evidence="1">
    <location>
        <begin position="277"/>
        <end position="483"/>
    </location>
</feature>
<sequence>MSRYSYYNVQPMLSNTSVHWALSGKHPSRDLDYAKGVLRSYIDVKRQRGRMGTEISYKLEVLEEELPQWAEAFRAVRQQYGLPPSRVLRTPQSTAARRPTSTSALPNISRISSQPSTRPSGSRVTSTSDSTRLGVPAAGGVIHRVSTVSGSTHTSTQRPTQTEDEEGAPPPPYTPRDPEPEQTMMLEQRLAAEAEAAGRVQPDPMPNPVPVAAERRASLMDRPDTPPREPELAQAWEESQFEEAKRASLAAARERADMEEAMRLSLAEAECAGVTLPVLDEDSAGPSSRRTISYDPPPGPPPQRRLVSEATSSLTNDLAGLTIPGGWEQGLIGDHQGQTHDESSLDRNGSQLQSNNPFLSSSEREEIQEDQGYPGELLQPSPPRQSERRRVTSSSSSRDRPGSQYTSHNFSPPAQSSRSLPLQQETPRYTPPEGPPPAHLRIVTPPATVWPDTMPMPESVLSPQSPMSPPRLPARPPSSRPVSSGFIWDQEPPTDLQLPMTAPAQLISPTPPPGQQTSALTAPAAISSSSRKLSMTTRVDGEDPLETLREFDTIFLVDDSTSMCGQRWEEAKKALMEVAEIAAGYDENGVDIYFVNSKRVGKELRTAADVEDLFAGLEPKGPTPTGLRLEAILRDYMARLERYSVSTDAQAGHVKPMNLIVVTDGAPTDDPESVLISIAKRLDRGEYPLSQVGVQFLQIGDDAEAREALQELDDGLSSAHGIRDMVDTVPYDGREMTAGLIIKTLLGGINRRLDRRG</sequence>
<evidence type="ECO:0000313" key="4">
    <source>
        <dbReference type="Proteomes" id="UP000289152"/>
    </source>
</evidence>
<feature type="domain" description="VWFA" evidence="2">
    <location>
        <begin position="552"/>
        <end position="745"/>
    </location>
</feature>
<dbReference type="PANTHER" id="PTHR34706">
    <property type="entry name" value="SLR1338 PROTEIN"/>
    <property type="match status" value="1"/>
</dbReference>
<dbReference type="VEuPathDB" id="FungiDB:TREMEDRAFT_56488"/>
<protein>
    <recommendedName>
        <fullName evidence="2">VWFA domain-containing protein</fullName>
    </recommendedName>
</protein>
<dbReference type="SMART" id="SM00327">
    <property type="entry name" value="VWA"/>
    <property type="match status" value="1"/>
</dbReference>
<feature type="region of interest" description="Disordered" evidence="1">
    <location>
        <begin position="85"/>
        <end position="180"/>
    </location>
</feature>
<gene>
    <name evidence="3" type="ORF">M231_07285</name>
</gene>
<evidence type="ECO:0000256" key="1">
    <source>
        <dbReference type="SAM" id="MobiDB-lite"/>
    </source>
</evidence>
<feature type="compositionally biased region" description="Pro residues" evidence="1">
    <location>
        <begin position="429"/>
        <end position="438"/>
    </location>
</feature>
<dbReference type="SUPFAM" id="SSF53300">
    <property type="entry name" value="vWA-like"/>
    <property type="match status" value="1"/>
</dbReference>